<dbReference type="InterPro" id="IPR050640">
    <property type="entry name" value="Bact_2-comp_sensor_kinase"/>
</dbReference>
<comment type="caution">
    <text evidence="3">The sequence shown here is derived from an EMBL/GenBank/DDBJ whole genome shotgun (WGS) entry which is preliminary data.</text>
</comment>
<evidence type="ECO:0000313" key="3">
    <source>
        <dbReference type="EMBL" id="GAA4326241.1"/>
    </source>
</evidence>
<keyword evidence="4" id="KW-1185">Reference proteome</keyword>
<dbReference type="EMBL" id="BAABFT010000007">
    <property type="protein sequence ID" value="GAA4326241.1"/>
    <property type="molecule type" value="Genomic_DNA"/>
</dbReference>
<accession>A0ABP8GKV4</accession>
<dbReference type="Proteomes" id="UP001500582">
    <property type="component" value="Unassembled WGS sequence"/>
</dbReference>
<dbReference type="PANTHER" id="PTHR34220:SF7">
    <property type="entry name" value="SENSOR HISTIDINE KINASE YPDA"/>
    <property type="match status" value="1"/>
</dbReference>
<keyword evidence="1" id="KW-0175">Coiled coil</keyword>
<proteinExistence type="predicted"/>
<dbReference type="InterPro" id="IPR010559">
    <property type="entry name" value="Sig_transdc_His_kin_internal"/>
</dbReference>
<name>A0ABP8GKV4_9SPHI</name>
<gene>
    <name evidence="3" type="ORF">GCM10023149_28920</name>
</gene>
<evidence type="ECO:0000259" key="2">
    <source>
        <dbReference type="Pfam" id="PF06580"/>
    </source>
</evidence>
<reference evidence="4" key="1">
    <citation type="journal article" date="2019" name="Int. J. Syst. Evol. Microbiol.">
        <title>The Global Catalogue of Microorganisms (GCM) 10K type strain sequencing project: providing services to taxonomists for standard genome sequencing and annotation.</title>
        <authorList>
            <consortium name="The Broad Institute Genomics Platform"/>
            <consortium name="The Broad Institute Genome Sequencing Center for Infectious Disease"/>
            <person name="Wu L."/>
            <person name="Ma J."/>
        </authorList>
    </citation>
    <scope>NUCLEOTIDE SEQUENCE [LARGE SCALE GENOMIC DNA]</scope>
    <source>
        <strain evidence="4">JCM 17705</strain>
    </source>
</reference>
<feature type="coiled-coil region" evidence="1">
    <location>
        <begin position="3"/>
        <end position="37"/>
    </location>
</feature>
<dbReference type="PANTHER" id="PTHR34220">
    <property type="entry name" value="SENSOR HISTIDINE KINASE YPDA"/>
    <property type="match status" value="1"/>
</dbReference>
<sequence length="220" mass="25551">MNRNAVIKKAEQLERLRLETQNRQMELQNRLAVAENAYLQQQISPHMLFNALSFIHSSVYKVSEQAGNCALLLADILRFSLDSNNDDGKIFVEDELEQIENLVEINRYRFQQQFISCNFHGDFTGLRLIPLVLLTLTENVFKHGNLQDSEQPARIWIGFSEGVLTYYAKNLKKQKSNEPPRKQIGLSNIRIRLDHTYPGNYKLKVDESETHFITRLSINL</sequence>
<protein>
    <recommendedName>
        <fullName evidence="2">Signal transduction histidine kinase internal region domain-containing protein</fullName>
    </recommendedName>
</protein>
<evidence type="ECO:0000256" key="1">
    <source>
        <dbReference type="SAM" id="Coils"/>
    </source>
</evidence>
<feature type="domain" description="Signal transduction histidine kinase internal region" evidence="2">
    <location>
        <begin position="34"/>
        <end position="114"/>
    </location>
</feature>
<evidence type="ECO:0000313" key="4">
    <source>
        <dbReference type="Proteomes" id="UP001500582"/>
    </source>
</evidence>
<organism evidence="3 4">
    <name type="scientific">Mucilaginibacter gynuensis</name>
    <dbReference type="NCBI Taxonomy" id="1302236"/>
    <lineage>
        <taxon>Bacteria</taxon>
        <taxon>Pseudomonadati</taxon>
        <taxon>Bacteroidota</taxon>
        <taxon>Sphingobacteriia</taxon>
        <taxon>Sphingobacteriales</taxon>
        <taxon>Sphingobacteriaceae</taxon>
        <taxon>Mucilaginibacter</taxon>
    </lineage>
</organism>
<dbReference type="Pfam" id="PF06580">
    <property type="entry name" value="His_kinase"/>
    <property type="match status" value="1"/>
</dbReference>